<keyword evidence="3" id="KW-1185">Reference proteome</keyword>
<dbReference type="SUPFAM" id="SSF50129">
    <property type="entry name" value="GroES-like"/>
    <property type="match status" value="1"/>
</dbReference>
<organism evidence="2 3">
    <name type="scientific">Oikopleura dioica</name>
    <name type="common">Tunicate</name>
    <dbReference type="NCBI Taxonomy" id="34765"/>
    <lineage>
        <taxon>Eukaryota</taxon>
        <taxon>Metazoa</taxon>
        <taxon>Chordata</taxon>
        <taxon>Tunicata</taxon>
        <taxon>Appendicularia</taxon>
        <taxon>Copelata</taxon>
        <taxon>Oikopleuridae</taxon>
        <taxon>Oikopleura</taxon>
    </lineage>
</organism>
<name>A0ABN7S950_OIKDI</name>
<accession>A0ABN7S950</accession>
<gene>
    <name evidence="2" type="ORF">OKIOD_LOCUS4618</name>
</gene>
<sequence>MRFARKLSTRVWSATEYGNPSKVLSLREVEIPTTPLIKCDNSHVTVKVNAVSLNPIDHWMVNGRGKNLREIWEKLGNTFGLSTHDASVGVIPGRDFHATVMKDGERFKKGDHVVGVRHPFDSGSLQERMVLNEKALFPENGQLSPEENACLPFVTSTIMSSLGISGGISLFGCPTVKTLADVNTKKILIVGATGGLGTVLTQLLLQDGATVDVIGGREVWKIENAGKVLDYHDEEYRKRLVDDDYDFVFDCADGKAHEWVGRFMKHEKSTLISYSSPLLQMLGSMSAMSVPEFILVHQKVQSDLRKEAGAGAEFRFGFFSERQAYFEQISKIYFKPTISKVFDFESVPEAFESMVSESHFGKIVIRL</sequence>
<feature type="domain" description="Alcohol dehydrogenase-like N-terminal" evidence="1">
    <location>
        <begin position="42"/>
        <end position="114"/>
    </location>
</feature>
<dbReference type="Pfam" id="PF13602">
    <property type="entry name" value="ADH_zinc_N_2"/>
    <property type="match status" value="1"/>
</dbReference>
<dbReference type="InterPro" id="IPR011032">
    <property type="entry name" value="GroES-like_sf"/>
</dbReference>
<dbReference type="SUPFAM" id="SSF51735">
    <property type="entry name" value="NAD(P)-binding Rossmann-fold domains"/>
    <property type="match status" value="1"/>
</dbReference>
<dbReference type="Pfam" id="PF08240">
    <property type="entry name" value="ADH_N"/>
    <property type="match status" value="1"/>
</dbReference>
<protein>
    <submittedName>
        <fullName evidence="2">Oidioi.mRNA.OKI2018_I69.PAR.g13060.t1.cds</fullName>
    </submittedName>
</protein>
<dbReference type="InterPro" id="IPR036291">
    <property type="entry name" value="NAD(P)-bd_dom_sf"/>
</dbReference>
<reference evidence="2 3" key="1">
    <citation type="submission" date="2021-04" db="EMBL/GenBank/DDBJ databases">
        <authorList>
            <person name="Bliznina A."/>
        </authorList>
    </citation>
    <scope>NUCLEOTIDE SEQUENCE [LARGE SCALE GENOMIC DNA]</scope>
</reference>
<proteinExistence type="predicted"/>
<dbReference type="InterPro" id="IPR013154">
    <property type="entry name" value="ADH-like_N"/>
</dbReference>
<evidence type="ECO:0000259" key="1">
    <source>
        <dbReference type="Pfam" id="PF08240"/>
    </source>
</evidence>
<dbReference type="PANTHER" id="PTHR11695">
    <property type="entry name" value="ALCOHOL DEHYDROGENASE RELATED"/>
    <property type="match status" value="1"/>
</dbReference>
<dbReference type="Gene3D" id="3.90.180.10">
    <property type="entry name" value="Medium-chain alcohol dehydrogenases, catalytic domain"/>
    <property type="match status" value="1"/>
</dbReference>
<dbReference type="InterPro" id="IPR050700">
    <property type="entry name" value="YIM1/Zinc_Alcohol_DH_Fams"/>
</dbReference>
<dbReference type="Proteomes" id="UP001158576">
    <property type="component" value="Chromosome PAR"/>
</dbReference>
<evidence type="ECO:0000313" key="3">
    <source>
        <dbReference type="Proteomes" id="UP001158576"/>
    </source>
</evidence>
<evidence type="ECO:0000313" key="2">
    <source>
        <dbReference type="EMBL" id="CAG5091464.1"/>
    </source>
</evidence>
<dbReference type="PANTHER" id="PTHR11695:SF294">
    <property type="entry name" value="RETICULON-4-INTERACTING PROTEIN 1, MITOCHONDRIAL"/>
    <property type="match status" value="1"/>
</dbReference>
<dbReference type="Gene3D" id="3.40.50.720">
    <property type="entry name" value="NAD(P)-binding Rossmann-like Domain"/>
    <property type="match status" value="1"/>
</dbReference>
<dbReference type="EMBL" id="OU015568">
    <property type="protein sequence ID" value="CAG5091464.1"/>
    <property type="molecule type" value="Genomic_DNA"/>
</dbReference>